<dbReference type="GO" id="GO:0015074">
    <property type="term" value="P:DNA integration"/>
    <property type="evidence" value="ECO:0007669"/>
    <property type="project" value="UniProtKB-KW"/>
</dbReference>
<gene>
    <name evidence="9" type="ORF">FXV83_40015</name>
</gene>
<dbReference type="InterPro" id="IPR010998">
    <property type="entry name" value="Integrase_recombinase_N"/>
</dbReference>
<accession>A0A5S4Y9M8</accession>
<dbReference type="Gene3D" id="1.10.150.130">
    <property type="match status" value="1"/>
</dbReference>
<dbReference type="AlphaFoldDB" id="A0A5S4Y9M8"/>
<evidence type="ECO:0000256" key="3">
    <source>
        <dbReference type="ARBA" id="ARBA00023125"/>
    </source>
</evidence>
<dbReference type="GO" id="GO:0003677">
    <property type="term" value="F:DNA binding"/>
    <property type="evidence" value="ECO:0007669"/>
    <property type="project" value="UniProtKB-UniRule"/>
</dbReference>
<dbReference type="InterPro" id="IPR013762">
    <property type="entry name" value="Integrase-like_cat_sf"/>
</dbReference>
<dbReference type="Gene3D" id="1.10.443.10">
    <property type="entry name" value="Intergrase catalytic core"/>
    <property type="match status" value="1"/>
</dbReference>
<evidence type="ECO:0000256" key="6">
    <source>
        <dbReference type="SAM" id="MobiDB-lite"/>
    </source>
</evidence>
<dbReference type="PANTHER" id="PTHR30349">
    <property type="entry name" value="PHAGE INTEGRASE-RELATED"/>
    <property type="match status" value="1"/>
</dbReference>
<keyword evidence="4" id="KW-0233">DNA recombination</keyword>
<dbReference type="SUPFAM" id="SSF56349">
    <property type="entry name" value="DNA breaking-rejoining enzymes"/>
    <property type="match status" value="1"/>
</dbReference>
<organism evidence="9 10">
    <name type="scientific">Bradyrhizobium hipponense</name>
    <dbReference type="NCBI Taxonomy" id="2605638"/>
    <lineage>
        <taxon>Bacteria</taxon>
        <taxon>Pseudomonadati</taxon>
        <taxon>Pseudomonadota</taxon>
        <taxon>Alphaproteobacteria</taxon>
        <taxon>Hyphomicrobiales</taxon>
        <taxon>Nitrobacteraceae</taxon>
        <taxon>Bradyrhizobium</taxon>
    </lineage>
</organism>
<evidence type="ECO:0000259" key="7">
    <source>
        <dbReference type="PROSITE" id="PS51898"/>
    </source>
</evidence>
<protein>
    <submittedName>
        <fullName evidence="9">Tyrosine-type recombinase/integrase</fullName>
    </submittedName>
</protein>
<dbReference type="InterPro" id="IPR044068">
    <property type="entry name" value="CB"/>
</dbReference>
<name>A0A5S4Y9M8_9BRAD</name>
<feature type="domain" description="Tyr recombinase" evidence="7">
    <location>
        <begin position="90"/>
        <end position="271"/>
    </location>
</feature>
<dbReference type="Proteomes" id="UP000324797">
    <property type="component" value="Unassembled WGS sequence"/>
</dbReference>
<feature type="region of interest" description="Disordered" evidence="6">
    <location>
        <begin position="249"/>
        <end position="271"/>
    </location>
</feature>
<dbReference type="PROSITE" id="PS51898">
    <property type="entry name" value="TYR_RECOMBINASE"/>
    <property type="match status" value="1"/>
</dbReference>
<feature type="compositionally biased region" description="Basic residues" evidence="6">
    <location>
        <begin position="258"/>
        <end position="271"/>
    </location>
</feature>
<comment type="similarity">
    <text evidence="1">Belongs to the 'phage' integrase family.</text>
</comment>
<evidence type="ECO:0000256" key="5">
    <source>
        <dbReference type="PROSITE-ProRule" id="PRU01248"/>
    </source>
</evidence>
<evidence type="ECO:0000259" key="8">
    <source>
        <dbReference type="PROSITE" id="PS51900"/>
    </source>
</evidence>
<dbReference type="InterPro" id="IPR011010">
    <property type="entry name" value="DNA_brk_join_enz"/>
</dbReference>
<dbReference type="PROSITE" id="PS51900">
    <property type="entry name" value="CB"/>
    <property type="match status" value="1"/>
</dbReference>
<evidence type="ECO:0000256" key="2">
    <source>
        <dbReference type="ARBA" id="ARBA00022908"/>
    </source>
</evidence>
<dbReference type="GO" id="GO:0006310">
    <property type="term" value="P:DNA recombination"/>
    <property type="evidence" value="ECO:0007669"/>
    <property type="project" value="UniProtKB-KW"/>
</dbReference>
<evidence type="ECO:0000313" key="9">
    <source>
        <dbReference type="EMBL" id="TYO61106.1"/>
    </source>
</evidence>
<keyword evidence="2" id="KW-0229">DNA integration</keyword>
<reference evidence="9 10" key="1">
    <citation type="submission" date="2019-08" db="EMBL/GenBank/DDBJ databases">
        <title>Bradyrhizobium hipponensis sp. nov., a rhizobium isolated from a Lupinus angustifolius root nodule in Tunisia.</title>
        <authorList>
            <person name="Off K."/>
            <person name="Rejili M."/>
            <person name="Mars M."/>
            <person name="Brachmann A."/>
            <person name="Marin M."/>
        </authorList>
    </citation>
    <scope>NUCLEOTIDE SEQUENCE [LARGE SCALE GENOMIC DNA]</scope>
    <source>
        <strain evidence="10">aSej3</strain>
    </source>
</reference>
<evidence type="ECO:0000256" key="1">
    <source>
        <dbReference type="ARBA" id="ARBA00008857"/>
    </source>
</evidence>
<sequence>MIEDMTVRNLSPATQRSYISAVSKFSRYFGRSPDRLELEDVRAFQVHLVSTGISWPALNQIVCALRFFYGVTLGEALIPERIPYAREPRKLPVVLSADEVVQFLEAVSSLKSRAALTTAYAAGLRASEVAGLRIEDIDSARGVIQVRHGKGAKDRNVMLSPQLLGILRTYWRLARPRLYLFPGRDEDHPIDQTVLHAACRSAVKAAGLTKRVTLHTLRHSFATHLLESGTDSGSSRSCSGTIICRRQRATRRSPPIRSGRRRARSIACRWR</sequence>
<dbReference type="InterPro" id="IPR002104">
    <property type="entry name" value="Integrase_catalytic"/>
</dbReference>
<proteinExistence type="inferred from homology"/>
<dbReference type="EMBL" id="VSTH01000212">
    <property type="protein sequence ID" value="TYO61106.1"/>
    <property type="molecule type" value="Genomic_DNA"/>
</dbReference>
<evidence type="ECO:0000313" key="10">
    <source>
        <dbReference type="Proteomes" id="UP000324797"/>
    </source>
</evidence>
<feature type="domain" description="Core-binding (CB)" evidence="8">
    <location>
        <begin position="1"/>
        <end position="73"/>
    </location>
</feature>
<dbReference type="Pfam" id="PF13495">
    <property type="entry name" value="Phage_int_SAM_4"/>
    <property type="match status" value="1"/>
</dbReference>
<dbReference type="Pfam" id="PF00589">
    <property type="entry name" value="Phage_integrase"/>
    <property type="match status" value="1"/>
</dbReference>
<dbReference type="InterPro" id="IPR004107">
    <property type="entry name" value="Integrase_SAM-like_N"/>
</dbReference>
<dbReference type="InterPro" id="IPR050090">
    <property type="entry name" value="Tyrosine_recombinase_XerCD"/>
</dbReference>
<comment type="caution">
    <text evidence="9">The sequence shown here is derived from an EMBL/GenBank/DDBJ whole genome shotgun (WGS) entry which is preliminary data.</text>
</comment>
<dbReference type="PANTHER" id="PTHR30349:SF64">
    <property type="entry name" value="PROPHAGE INTEGRASE INTD-RELATED"/>
    <property type="match status" value="1"/>
</dbReference>
<evidence type="ECO:0000256" key="4">
    <source>
        <dbReference type="ARBA" id="ARBA00023172"/>
    </source>
</evidence>
<keyword evidence="3 5" id="KW-0238">DNA-binding</keyword>
<keyword evidence="10" id="KW-1185">Reference proteome</keyword>